<comment type="subcellular location">
    <subcellularLocation>
        <location evidence="1">Cell inner membrane</location>
        <topology evidence="1">Multi-pass membrane protein</topology>
    </subcellularLocation>
</comment>
<evidence type="ECO:0000256" key="10">
    <source>
        <dbReference type="ARBA" id="ARBA00022741"/>
    </source>
</evidence>
<evidence type="ECO:0000256" key="17">
    <source>
        <dbReference type="SAM" id="MobiDB-lite"/>
    </source>
</evidence>
<sequence length="487" mass="50989">MAELTVADFVLLLRRHWKFLLTIVLLGGIAGVGYSALQTPVYTATSSGFIETSSETGIVAQDEPERIEAYLTLITSNAVAEKIASNPDLNVPAEDVRGSISASLVGTSALISVTANSDSPQGAEALANGALVALGEVIDEIEKGSASGTSSVLSVTPFENAVAPSTPSSPNWGQNILIGLGAGLVLGLALMMLRQLLDIKVRSAEDVTEAMDGAGLLARIPKMAKAKNSKGLPKLDTLGAESFRHLRTSLRFSSVDEELRSVVVTSSNQGEGKTTVAVSLARMMAESGVRTLIIDADLRRPAVARSLGIDGSVGLSSVLSGQVALNDALRATKQDNLFVLPAGPIPPNPSEIIGSASMRDLVDSLSKEVFVIVDAPPVLPVTDAAIVSGIVDGVVFVVKAGSTAKPELRQARLLLNRAQARLLGVVLNGVTKTDGDGGYYYSKKNRGYYMNAEQASVGEPEVKRTRTSETASRPKQAAETRSGRRGK</sequence>
<dbReference type="Proteomes" id="UP001170379">
    <property type="component" value="Unassembled WGS sequence"/>
</dbReference>
<evidence type="ECO:0000256" key="5">
    <source>
        <dbReference type="ARBA" id="ARBA00011903"/>
    </source>
</evidence>
<name>A0ABT7C7V4_9MICO</name>
<comment type="catalytic activity">
    <reaction evidence="16">
        <text>L-tyrosyl-[protein] + ATP = O-phospho-L-tyrosyl-[protein] + ADP + H(+)</text>
        <dbReference type="Rhea" id="RHEA:10596"/>
        <dbReference type="Rhea" id="RHEA-COMP:10136"/>
        <dbReference type="Rhea" id="RHEA-COMP:20101"/>
        <dbReference type="ChEBI" id="CHEBI:15378"/>
        <dbReference type="ChEBI" id="CHEBI:30616"/>
        <dbReference type="ChEBI" id="CHEBI:46858"/>
        <dbReference type="ChEBI" id="CHEBI:61978"/>
        <dbReference type="ChEBI" id="CHEBI:456216"/>
        <dbReference type="EC" id="2.7.10.2"/>
    </reaction>
</comment>
<protein>
    <recommendedName>
        <fullName evidence="5">non-specific protein-tyrosine kinase</fullName>
        <ecNumber evidence="5">2.7.10.2</ecNumber>
    </recommendedName>
</protein>
<dbReference type="PANTHER" id="PTHR32309">
    <property type="entry name" value="TYROSINE-PROTEIN KINASE"/>
    <property type="match status" value="1"/>
</dbReference>
<keyword evidence="12" id="KW-0067">ATP-binding</keyword>
<comment type="similarity">
    <text evidence="3">Belongs to the CpsD/CapB family.</text>
</comment>
<dbReference type="EC" id="2.7.10.2" evidence="5"/>
<dbReference type="CDD" id="cd05387">
    <property type="entry name" value="BY-kinase"/>
    <property type="match status" value="1"/>
</dbReference>
<keyword evidence="6" id="KW-1003">Cell membrane</keyword>
<evidence type="ECO:0000256" key="16">
    <source>
        <dbReference type="ARBA" id="ARBA00051245"/>
    </source>
</evidence>
<keyword evidence="22" id="KW-1185">Reference proteome</keyword>
<evidence type="ECO:0000256" key="14">
    <source>
        <dbReference type="ARBA" id="ARBA00023136"/>
    </source>
</evidence>
<keyword evidence="14 18" id="KW-0472">Membrane</keyword>
<dbReference type="EMBL" id="PXVD01000011">
    <property type="protein sequence ID" value="MDJ1371273.1"/>
    <property type="molecule type" value="Genomic_DNA"/>
</dbReference>
<evidence type="ECO:0000259" key="19">
    <source>
        <dbReference type="Pfam" id="PF02706"/>
    </source>
</evidence>
<evidence type="ECO:0000256" key="2">
    <source>
        <dbReference type="ARBA" id="ARBA00006683"/>
    </source>
</evidence>
<keyword evidence="7" id="KW-0997">Cell inner membrane</keyword>
<feature type="compositionally biased region" description="Basic and acidic residues" evidence="17">
    <location>
        <begin position="476"/>
        <end position="487"/>
    </location>
</feature>
<evidence type="ECO:0000256" key="4">
    <source>
        <dbReference type="ARBA" id="ARBA00008883"/>
    </source>
</evidence>
<evidence type="ECO:0000256" key="3">
    <source>
        <dbReference type="ARBA" id="ARBA00007316"/>
    </source>
</evidence>
<dbReference type="InterPro" id="IPR005702">
    <property type="entry name" value="Wzc-like_C"/>
</dbReference>
<evidence type="ECO:0000259" key="20">
    <source>
        <dbReference type="Pfam" id="PF13614"/>
    </source>
</evidence>
<feature type="domain" description="Polysaccharide chain length determinant N-terminal" evidence="19">
    <location>
        <begin position="4"/>
        <end position="85"/>
    </location>
</feature>
<keyword evidence="15" id="KW-0829">Tyrosine-protein kinase</keyword>
<feature type="domain" description="AAA" evidence="20">
    <location>
        <begin position="263"/>
        <end position="386"/>
    </location>
</feature>
<dbReference type="Pfam" id="PF13614">
    <property type="entry name" value="AAA_31"/>
    <property type="match status" value="1"/>
</dbReference>
<dbReference type="SUPFAM" id="SSF52540">
    <property type="entry name" value="P-loop containing nucleoside triphosphate hydrolases"/>
    <property type="match status" value="1"/>
</dbReference>
<organism evidence="21 22">
    <name type="scientific">Gulosibacter molinativorax</name>
    <dbReference type="NCBI Taxonomy" id="256821"/>
    <lineage>
        <taxon>Bacteria</taxon>
        <taxon>Bacillati</taxon>
        <taxon>Actinomycetota</taxon>
        <taxon>Actinomycetes</taxon>
        <taxon>Micrococcales</taxon>
        <taxon>Microbacteriaceae</taxon>
        <taxon>Gulosibacter</taxon>
    </lineage>
</organism>
<dbReference type="InterPro" id="IPR025669">
    <property type="entry name" value="AAA_dom"/>
</dbReference>
<evidence type="ECO:0000256" key="12">
    <source>
        <dbReference type="ARBA" id="ARBA00022840"/>
    </source>
</evidence>
<proteinExistence type="inferred from homology"/>
<comment type="similarity">
    <text evidence="2">Belongs to the CpsC/CapA family.</text>
</comment>
<reference evidence="21" key="1">
    <citation type="submission" date="2018-03" db="EMBL/GenBank/DDBJ databases">
        <authorList>
            <person name="Nunes O.C."/>
            <person name="Lopes A.R."/>
            <person name="Froufe H."/>
            <person name="Munoz-Merida A."/>
            <person name="Barroso C."/>
            <person name="Egas C."/>
        </authorList>
    </citation>
    <scope>NUCLEOTIDE SEQUENCE</scope>
    <source>
        <strain evidence="21">ON4</strain>
    </source>
</reference>
<evidence type="ECO:0000256" key="11">
    <source>
        <dbReference type="ARBA" id="ARBA00022777"/>
    </source>
</evidence>
<keyword evidence="9 18" id="KW-0812">Transmembrane</keyword>
<keyword evidence="13 18" id="KW-1133">Transmembrane helix</keyword>
<evidence type="ECO:0000256" key="7">
    <source>
        <dbReference type="ARBA" id="ARBA00022519"/>
    </source>
</evidence>
<keyword evidence="8" id="KW-0808">Transferase</keyword>
<keyword evidence="10" id="KW-0547">Nucleotide-binding</keyword>
<dbReference type="InterPro" id="IPR027417">
    <property type="entry name" value="P-loop_NTPase"/>
</dbReference>
<comment type="similarity">
    <text evidence="4">Belongs to the etk/wzc family.</text>
</comment>
<dbReference type="Gene3D" id="3.40.50.300">
    <property type="entry name" value="P-loop containing nucleotide triphosphate hydrolases"/>
    <property type="match status" value="1"/>
</dbReference>
<dbReference type="Pfam" id="PF02706">
    <property type="entry name" value="Wzz"/>
    <property type="match status" value="1"/>
</dbReference>
<feature type="transmembrane region" description="Helical" evidence="18">
    <location>
        <begin position="19"/>
        <end position="37"/>
    </location>
</feature>
<feature type="region of interest" description="Disordered" evidence="17">
    <location>
        <begin position="452"/>
        <end position="487"/>
    </location>
</feature>
<dbReference type="InterPro" id="IPR003856">
    <property type="entry name" value="LPS_length_determ_N"/>
</dbReference>
<dbReference type="InterPro" id="IPR050445">
    <property type="entry name" value="Bact_polysacc_biosynth/exp"/>
</dbReference>
<evidence type="ECO:0000313" key="22">
    <source>
        <dbReference type="Proteomes" id="UP001170379"/>
    </source>
</evidence>
<reference evidence="21" key="2">
    <citation type="journal article" date="2022" name="Sci. Rep.">
        <title>In silico prediction of the enzymes involved in the degradation of the herbicide molinate by Gulosibacter molinativorax ON4T.</title>
        <authorList>
            <person name="Lopes A.R."/>
            <person name="Bunin E."/>
            <person name="Viana A.T."/>
            <person name="Froufe H."/>
            <person name="Munoz-Merida A."/>
            <person name="Pinho D."/>
            <person name="Figueiredo J."/>
            <person name="Barroso C."/>
            <person name="Vaz-Moreira I."/>
            <person name="Bellanger X."/>
            <person name="Egas C."/>
            <person name="Nunes O.C."/>
        </authorList>
    </citation>
    <scope>NUCLEOTIDE SEQUENCE</scope>
    <source>
        <strain evidence="21">ON4</strain>
    </source>
</reference>
<dbReference type="PANTHER" id="PTHR32309:SF13">
    <property type="entry name" value="FERRIC ENTEROBACTIN TRANSPORT PROTEIN FEPE"/>
    <property type="match status" value="1"/>
</dbReference>
<keyword evidence="11" id="KW-0418">Kinase</keyword>
<evidence type="ECO:0000256" key="18">
    <source>
        <dbReference type="SAM" id="Phobius"/>
    </source>
</evidence>
<evidence type="ECO:0000256" key="15">
    <source>
        <dbReference type="ARBA" id="ARBA00023137"/>
    </source>
</evidence>
<dbReference type="NCBIfam" id="TIGR01007">
    <property type="entry name" value="eps_fam"/>
    <property type="match status" value="1"/>
</dbReference>
<evidence type="ECO:0000256" key="13">
    <source>
        <dbReference type="ARBA" id="ARBA00022989"/>
    </source>
</evidence>
<evidence type="ECO:0000256" key="9">
    <source>
        <dbReference type="ARBA" id="ARBA00022692"/>
    </source>
</evidence>
<evidence type="ECO:0000256" key="8">
    <source>
        <dbReference type="ARBA" id="ARBA00022679"/>
    </source>
</evidence>
<gene>
    <name evidence="21" type="ORF">C7K25_07810</name>
</gene>
<evidence type="ECO:0000313" key="21">
    <source>
        <dbReference type="EMBL" id="MDJ1371273.1"/>
    </source>
</evidence>
<accession>A0ABT7C7V4</accession>
<dbReference type="RefSeq" id="WP_084147641.1">
    <property type="nucleotide sequence ID" value="NZ_PXVD01000011.1"/>
</dbReference>
<comment type="caution">
    <text evidence="21">The sequence shown here is derived from an EMBL/GenBank/DDBJ whole genome shotgun (WGS) entry which is preliminary data.</text>
</comment>
<evidence type="ECO:0000256" key="6">
    <source>
        <dbReference type="ARBA" id="ARBA00022475"/>
    </source>
</evidence>
<evidence type="ECO:0000256" key="1">
    <source>
        <dbReference type="ARBA" id="ARBA00004429"/>
    </source>
</evidence>